<dbReference type="Gene3D" id="3.10.290.10">
    <property type="entry name" value="RNA-binding S4 domain"/>
    <property type="match status" value="1"/>
</dbReference>
<dbReference type="STRING" id="930129.SAMN05216352_103304"/>
<reference evidence="3 4" key="1">
    <citation type="submission" date="2016-10" db="EMBL/GenBank/DDBJ databases">
        <authorList>
            <person name="de Groot N.N."/>
        </authorList>
    </citation>
    <scope>NUCLEOTIDE SEQUENCE [LARGE SCALE GENOMIC DNA]</scope>
    <source>
        <strain evidence="4">P4B,CCM 7963,CECT 7998,DSM 25260,IBRC-M 10614,KCTC 13821</strain>
    </source>
</reference>
<sequence>MSVFVHFRKEEHAFVEQVMEWKDAVETKYERKLTDFLDPREQDILTSIVGKDETVHLSFWGGANGCERKRALLYPFYEKAEPEDFELILFELKYPSKFVTIGHRDVLGSLTGLGLKRSKYGDILEGSGRFQFIAARDIAIFIEMNLQKIGKASISLDNIPFQQMLPIEDHWEEVQTTVSSFRLDVMVAEMYRLSRSKATPFIEKGRVKVNWKSVDQASFPLKPGDYVSVRGLGRRKLLHTEGKTKKGRWKISYGKKQDP</sequence>
<evidence type="ECO:0000313" key="3">
    <source>
        <dbReference type="EMBL" id="SDH91479.1"/>
    </source>
</evidence>
<evidence type="ECO:0000259" key="2">
    <source>
        <dbReference type="SMART" id="SM00363"/>
    </source>
</evidence>
<dbReference type="InterPro" id="IPR012677">
    <property type="entry name" value="Nucleotide-bd_a/b_plait_sf"/>
</dbReference>
<dbReference type="InterPro" id="IPR036986">
    <property type="entry name" value="S4_RNA-bd_sf"/>
</dbReference>
<dbReference type="CDD" id="cd00165">
    <property type="entry name" value="S4"/>
    <property type="match status" value="1"/>
</dbReference>
<keyword evidence="4" id="KW-1185">Reference proteome</keyword>
<evidence type="ECO:0000313" key="4">
    <source>
        <dbReference type="Proteomes" id="UP000199017"/>
    </source>
</evidence>
<evidence type="ECO:0000256" key="1">
    <source>
        <dbReference type="PROSITE-ProRule" id="PRU00182"/>
    </source>
</evidence>
<dbReference type="PANTHER" id="PTHR13633">
    <property type="entry name" value="MITOCHONDRIAL TRANSCRIPTION RESCUE FACTOR 1"/>
    <property type="match status" value="1"/>
</dbReference>
<dbReference type="Pfam" id="PF21278">
    <property type="entry name" value="YlmH_1st"/>
    <property type="match status" value="1"/>
</dbReference>
<dbReference type="RefSeq" id="WP_091582895.1">
    <property type="nucleotide sequence ID" value="NZ_FNDU01000003.1"/>
</dbReference>
<proteinExistence type="predicted"/>
<dbReference type="InterPro" id="IPR048443">
    <property type="entry name" value="RqcP2_N"/>
</dbReference>
<dbReference type="Pfam" id="PF17774">
    <property type="entry name" value="YlmH_RBD"/>
    <property type="match status" value="1"/>
</dbReference>
<dbReference type="AlphaFoldDB" id="A0A1G8GAR3"/>
<dbReference type="SMART" id="SM00363">
    <property type="entry name" value="S4"/>
    <property type="match status" value="1"/>
</dbReference>
<organism evidence="3 4">
    <name type="scientific">Alteribacillus bidgolensis</name>
    <dbReference type="NCBI Taxonomy" id="930129"/>
    <lineage>
        <taxon>Bacteria</taxon>
        <taxon>Bacillati</taxon>
        <taxon>Bacillota</taxon>
        <taxon>Bacilli</taxon>
        <taxon>Bacillales</taxon>
        <taxon>Bacillaceae</taxon>
        <taxon>Alteribacillus</taxon>
    </lineage>
</organism>
<keyword evidence="1" id="KW-0694">RNA-binding</keyword>
<dbReference type="Gene3D" id="3.30.1370.160">
    <property type="match status" value="1"/>
</dbReference>
<dbReference type="EMBL" id="FNDU01000003">
    <property type="protein sequence ID" value="SDH91479.1"/>
    <property type="molecule type" value="Genomic_DNA"/>
</dbReference>
<dbReference type="PANTHER" id="PTHR13633:SF3">
    <property type="entry name" value="MITOCHONDRIAL TRANSCRIPTION RESCUE FACTOR 1"/>
    <property type="match status" value="1"/>
</dbReference>
<dbReference type="PROSITE" id="PS50889">
    <property type="entry name" value="S4"/>
    <property type="match status" value="1"/>
</dbReference>
<accession>A0A1G8GAR3</accession>
<dbReference type="InterPro" id="IPR040591">
    <property type="entry name" value="RqcP2_RBD"/>
</dbReference>
<dbReference type="OrthoDB" id="9812787at2"/>
<dbReference type="Gene3D" id="3.30.70.330">
    <property type="match status" value="1"/>
</dbReference>
<dbReference type="InterPro" id="IPR002942">
    <property type="entry name" value="S4_RNA-bd"/>
</dbReference>
<dbReference type="GO" id="GO:0003723">
    <property type="term" value="F:RNA binding"/>
    <property type="evidence" value="ECO:0007669"/>
    <property type="project" value="UniProtKB-KW"/>
</dbReference>
<feature type="domain" description="RNA-binding S4" evidence="2">
    <location>
        <begin position="181"/>
        <end position="238"/>
    </location>
</feature>
<dbReference type="Pfam" id="PF01479">
    <property type="entry name" value="S4"/>
    <property type="match status" value="1"/>
</dbReference>
<gene>
    <name evidence="3" type="ORF">SAMN05216352_103304</name>
</gene>
<protein>
    <submittedName>
        <fullName evidence="3">RNA-binding protein YlmH, contains S4-like domain</fullName>
    </submittedName>
</protein>
<dbReference type="Proteomes" id="UP000199017">
    <property type="component" value="Unassembled WGS sequence"/>
</dbReference>
<name>A0A1G8GAR3_9BACI</name>
<dbReference type="SUPFAM" id="SSF55174">
    <property type="entry name" value="Alpha-L RNA-binding motif"/>
    <property type="match status" value="1"/>
</dbReference>